<organism evidence="1 2">
    <name type="scientific">Halorutilus salinus</name>
    <dbReference type="NCBI Taxonomy" id="2487751"/>
    <lineage>
        <taxon>Archaea</taxon>
        <taxon>Methanobacteriati</taxon>
        <taxon>Methanobacteriota</taxon>
        <taxon>Stenosarchaea group</taxon>
        <taxon>Halobacteria</taxon>
        <taxon>Halorutilales</taxon>
        <taxon>Halorutilaceae</taxon>
        <taxon>Halorutilus</taxon>
    </lineage>
</organism>
<evidence type="ECO:0000313" key="2">
    <source>
        <dbReference type="Proteomes" id="UP001149411"/>
    </source>
</evidence>
<name>A0A9Q4C2P0_9EURY</name>
<keyword evidence="2" id="KW-1185">Reference proteome</keyword>
<reference evidence="1" key="1">
    <citation type="submission" date="2022-09" db="EMBL/GenBank/DDBJ databases">
        <title>Haloadaptaus new haloarchaeum isolated from saline soil.</title>
        <authorList>
            <person name="Duran-Viseras A."/>
            <person name="Sanchez-Porro C."/>
            <person name="Ventosa A."/>
        </authorList>
    </citation>
    <scope>NUCLEOTIDE SEQUENCE</scope>
    <source>
        <strain evidence="1">F3-133</strain>
    </source>
</reference>
<comment type="caution">
    <text evidence="1">The sequence shown here is derived from an EMBL/GenBank/DDBJ whole genome shotgun (WGS) entry which is preliminary data.</text>
</comment>
<dbReference type="Proteomes" id="UP001149411">
    <property type="component" value="Unassembled WGS sequence"/>
</dbReference>
<dbReference type="SUPFAM" id="SSF50475">
    <property type="entry name" value="FMN-binding split barrel"/>
    <property type="match status" value="1"/>
</dbReference>
<evidence type="ECO:0000313" key="1">
    <source>
        <dbReference type="EMBL" id="MCX2818760.1"/>
    </source>
</evidence>
<proteinExistence type="predicted"/>
<protein>
    <submittedName>
        <fullName evidence="1">Pyridoxamine 5'-phosphate oxidase family protein</fullName>
    </submittedName>
</protein>
<sequence>MDDTAGDSGSDALLDVMRMSKEERDAFLNDHGTAVLSLARGDEAYSIPVSYGYEADEGLFCIMLGYASDSRKRRWVNDTETATLVVHGMEEDGEADSVVVRGGLVEVDDETACYEAFSNNAEFTVLHESGSFVENTEFVVYRFDVETVEGRKFEHDAPEGIVDEGVGFAPSQD</sequence>
<dbReference type="AlphaFoldDB" id="A0A9Q4C2P0"/>
<dbReference type="Pfam" id="PF12900">
    <property type="entry name" value="Pyridox_ox_2"/>
    <property type="match status" value="1"/>
</dbReference>
<dbReference type="RefSeq" id="WP_266086600.1">
    <property type="nucleotide sequence ID" value="NZ_RKLV01000004.1"/>
</dbReference>
<dbReference type="EMBL" id="RKLV01000004">
    <property type="protein sequence ID" value="MCX2818760.1"/>
    <property type="molecule type" value="Genomic_DNA"/>
</dbReference>
<gene>
    <name evidence="1" type="ORF">EGH25_05270</name>
</gene>
<dbReference type="InterPro" id="IPR024747">
    <property type="entry name" value="Pyridox_Oxase-rel"/>
</dbReference>
<accession>A0A9Q4C2P0</accession>
<dbReference type="Gene3D" id="2.30.110.10">
    <property type="entry name" value="Electron Transport, Fmn-binding Protein, Chain A"/>
    <property type="match status" value="1"/>
</dbReference>
<dbReference type="InterPro" id="IPR012349">
    <property type="entry name" value="Split_barrel_FMN-bd"/>
</dbReference>